<protein>
    <submittedName>
        <fullName evidence="1">Uncharacterized protein</fullName>
    </submittedName>
</protein>
<name>A0A7J8N2C0_9ROSI</name>
<comment type="caution">
    <text evidence="1">The sequence shown here is derived from an EMBL/GenBank/DDBJ whole genome shotgun (WGS) entry which is preliminary data.</text>
</comment>
<dbReference type="EMBL" id="JABEZX010000011">
    <property type="protein sequence ID" value="MBA0571147.1"/>
    <property type="molecule type" value="Genomic_DNA"/>
</dbReference>
<keyword evidence="2" id="KW-1185">Reference proteome</keyword>
<evidence type="ECO:0000313" key="2">
    <source>
        <dbReference type="Proteomes" id="UP000593572"/>
    </source>
</evidence>
<reference evidence="1 2" key="1">
    <citation type="journal article" date="2019" name="Genome Biol. Evol.">
        <title>Insights into the evolution of the New World diploid cottons (Gossypium, subgenus Houzingenia) based on genome sequencing.</title>
        <authorList>
            <person name="Grover C.E."/>
            <person name="Arick M.A. 2nd"/>
            <person name="Thrash A."/>
            <person name="Conover J.L."/>
            <person name="Sanders W.S."/>
            <person name="Peterson D.G."/>
            <person name="Frelichowski J.E."/>
            <person name="Scheffler J.A."/>
            <person name="Scheffler B.E."/>
            <person name="Wendel J.F."/>
        </authorList>
    </citation>
    <scope>NUCLEOTIDE SEQUENCE [LARGE SCALE GENOMIC DNA]</scope>
    <source>
        <strain evidence="1">157</strain>
        <tissue evidence="1">Leaf</tissue>
    </source>
</reference>
<feature type="non-terminal residue" evidence="1">
    <location>
        <position position="1"/>
    </location>
</feature>
<gene>
    <name evidence="1" type="ORF">Golob_004737</name>
</gene>
<dbReference type="Proteomes" id="UP000593572">
    <property type="component" value="Unassembled WGS sequence"/>
</dbReference>
<proteinExistence type="predicted"/>
<dbReference type="AlphaFoldDB" id="A0A7J8N2C0"/>
<organism evidence="1 2">
    <name type="scientific">Gossypium lobatum</name>
    <dbReference type="NCBI Taxonomy" id="34289"/>
    <lineage>
        <taxon>Eukaryota</taxon>
        <taxon>Viridiplantae</taxon>
        <taxon>Streptophyta</taxon>
        <taxon>Embryophyta</taxon>
        <taxon>Tracheophyta</taxon>
        <taxon>Spermatophyta</taxon>
        <taxon>Magnoliopsida</taxon>
        <taxon>eudicotyledons</taxon>
        <taxon>Gunneridae</taxon>
        <taxon>Pentapetalae</taxon>
        <taxon>rosids</taxon>
        <taxon>malvids</taxon>
        <taxon>Malvales</taxon>
        <taxon>Malvaceae</taxon>
        <taxon>Malvoideae</taxon>
        <taxon>Gossypium</taxon>
    </lineage>
</organism>
<sequence length="127" mass="14497">DSKSQSVDINTGRIENFSSIQDKRLYSENFVVDGNKWARALISHELILKTDSDKLKTEEADCVKAVIHNQETKETEPIGITTLSPTQPSSQIVAIELEEPTEEDMNTFFTSFRAPTLFILKKKQWKH</sequence>
<accession>A0A7J8N2C0</accession>
<evidence type="ECO:0000313" key="1">
    <source>
        <dbReference type="EMBL" id="MBA0571147.1"/>
    </source>
</evidence>